<dbReference type="PANTHER" id="PTHR13343:SF18">
    <property type="entry name" value="PENTATRICOPEPTIDE REPEAT (PPR) SUPERFAMILY PROTEIN"/>
    <property type="match status" value="1"/>
</dbReference>
<dbReference type="InterPro" id="IPR037119">
    <property type="entry name" value="Haem_oxidase_HugZ-like_sf"/>
</dbReference>
<evidence type="ECO:0000313" key="1">
    <source>
        <dbReference type="EMBL" id="KAI7728675.1"/>
    </source>
</evidence>
<dbReference type="PANTHER" id="PTHR13343">
    <property type="entry name" value="CREG1 PROTEIN"/>
    <property type="match status" value="1"/>
</dbReference>
<accession>A0AAD5BSF0</accession>
<evidence type="ECO:0000313" key="2">
    <source>
        <dbReference type="Proteomes" id="UP001206925"/>
    </source>
</evidence>
<reference evidence="1" key="1">
    <citation type="submission" date="2022-06" db="EMBL/GenBank/DDBJ databases">
        <title>Uncovering the hologenomic basis of an extraordinary plant invasion.</title>
        <authorList>
            <person name="Bieker V.C."/>
            <person name="Martin M.D."/>
            <person name="Gilbert T."/>
            <person name="Hodgins K."/>
            <person name="Battlay P."/>
            <person name="Petersen B."/>
            <person name="Wilson J."/>
        </authorList>
    </citation>
    <scope>NUCLEOTIDE SEQUENCE</scope>
    <source>
        <strain evidence="1">AA19_3_7</strain>
        <tissue evidence="1">Leaf</tissue>
    </source>
</reference>
<feature type="non-terminal residue" evidence="1">
    <location>
        <position position="1"/>
    </location>
</feature>
<keyword evidence="2" id="KW-1185">Reference proteome</keyword>
<gene>
    <name evidence="1" type="ORF">M8C21_009673</name>
</gene>
<dbReference type="Gene3D" id="3.20.180.10">
    <property type="entry name" value="PNP-oxidase-like"/>
    <property type="match status" value="1"/>
</dbReference>
<dbReference type="Proteomes" id="UP001206925">
    <property type="component" value="Unassembled WGS sequence"/>
</dbReference>
<organism evidence="1 2">
    <name type="scientific">Ambrosia artemisiifolia</name>
    <name type="common">Common ragweed</name>
    <dbReference type="NCBI Taxonomy" id="4212"/>
    <lineage>
        <taxon>Eukaryota</taxon>
        <taxon>Viridiplantae</taxon>
        <taxon>Streptophyta</taxon>
        <taxon>Embryophyta</taxon>
        <taxon>Tracheophyta</taxon>
        <taxon>Spermatophyta</taxon>
        <taxon>Magnoliopsida</taxon>
        <taxon>eudicotyledons</taxon>
        <taxon>Gunneridae</taxon>
        <taxon>Pentapetalae</taxon>
        <taxon>asterids</taxon>
        <taxon>campanulids</taxon>
        <taxon>Asterales</taxon>
        <taxon>Asteraceae</taxon>
        <taxon>Asteroideae</taxon>
        <taxon>Heliantheae alliance</taxon>
        <taxon>Heliantheae</taxon>
        <taxon>Ambrosia</taxon>
    </lineage>
</organism>
<protein>
    <submittedName>
        <fullName evidence="1">Uncharacterized protein</fullName>
    </submittedName>
</protein>
<proteinExistence type="predicted"/>
<dbReference type="SUPFAM" id="SSF50475">
    <property type="entry name" value="FMN-binding split barrel"/>
    <property type="match status" value="1"/>
</dbReference>
<sequence length="415" mass="46892">MVIAVPHFISIGPSWCGSCHSEGIDCSTSYGVTSNWMRSEIARTSDNLEPRLRYKNPFLGDAQFKRWPIGRKNLSKVSVAADYPDSVPESSNFVKNNGYHQLEEIKNSKRVRETKLTGAETARTTIEANNNALVIFPGTVHSEPHERISWAEYPYVIDDGGDIYFRVPDDANIMQDPEATNPVNVLIGMDLPLLENKVLSVPDSHISDNSTDDLSFFDDYYEDEGPDMSDDFMEWGATIDSAGVHPIYFAKCLTKAANMEYSKKMDHPSNGVSVLGCLSPAYVDEELYLRRLFSIEDGDGYDQNWKDENINYNASIFYRLEIMRIELFSVYGVQAPINLQDFRDAEPDILVHSIPDIIAHFVDHTMDCNLALKSLCKKNGFHVEQANIISVDSLGMDVRVFTGLEVRTHRFPFKI</sequence>
<dbReference type="EMBL" id="JAMZMK010011168">
    <property type="protein sequence ID" value="KAI7728675.1"/>
    <property type="molecule type" value="Genomic_DNA"/>
</dbReference>
<comment type="caution">
    <text evidence="1">The sequence shown here is derived from an EMBL/GenBank/DDBJ whole genome shotgun (WGS) entry which is preliminary data.</text>
</comment>
<dbReference type="AlphaFoldDB" id="A0AAD5BSF0"/>
<name>A0AAD5BSF0_AMBAR</name>